<dbReference type="PROSITE" id="PS51005">
    <property type="entry name" value="NAC"/>
    <property type="match status" value="1"/>
</dbReference>
<evidence type="ECO:0000313" key="10">
    <source>
        <dbReference type="Proteomes" id="UP000195402"/>
    </source>
</evidence>
<dbReference type="AlphaFoldDB" id="A0A200QDU0"/>
<evidence type="ECO:0000256" key="2">
    <source>
        <dbReference type="ARBA" id="ARBA00023015"/>
    </source>
</evidence>
<feature type="compositionally biased region" description="Low complexity" evidence="7">
    <location>
        <begin position="269"/>
        <end position="285"/>
    </location>
</feature>
<dbReference type="InterPro" id="IPR003441">
    <property type="entry name" value="NAC-dom"/>
</dbReference>
<proteinExistence type="predicted"/>
<feature type="domain" description="NAC" evidence="8">
    <location>
        <begin position="108"/>
        <end position="260"/>
    </location>
</feature>
<dbReference type="STRING" id="56857.A0A200QDU0"/>
<keyword evidence="4" id="KW-0804">Transcription</keyword>
<evidence type="ECO:0000256" key="3">
    <source>
        <dbReference type="ARBA" id="ARBA00023125"/>
    </source>
</evidence>
<feature type="repeat" description="PPR" evidence="6">
    <location>
        <begin position="101"/>
        <end position="135"/>
    </location>
</feature>
<dbReference type="InterPro" id="IPR036093">
    <property type="entry name" value="NAC_dom_sf"/>
</dbReference>
<name>A0A200QDU0_MACCD</name>
<dbReference type="Proteomes" id="UP000195402">
    <property type="component" value="Unassembled WGS sequence"/>
</dbReference>
<feature type="compositionally biased region" description="Polar residues" evidence="7">
    <location>
        <begin position="314"/>
        <end position="325"/>
    </location>
</feature>
<evidence type="ECO:0000256" key="6">
    <source>
        <dbReference type="PROSITE-ProRule" id="PRU00708"/>
    </source>
</evidence>
<comment type="caution">
    <text evidence="9">The sequence shown here is derived from an EMBL/GenBank/DDBJ whole genome shotgun (WGS) entry which is preliminary data.</text>
</comment>
<dbReference type="InterPro" id="IPR002885">
    <property type="entry name" value="PPR_rpt"/>
</dbReference>
<dbReference type="EMBL" id="MVGT01002310">
    <property type="protein sequence ID" value="OVA08656.1"/>
    <property type="molecule type" value="Genomic_DNA"/>
</dbReference>
<keyword evidence="3" id="KW-0238">DNA-binding</keyword>
<keyword evidence="5" id="KW-0539">Nucleus</keyword>
<evidence type="ECO:0000256" key="1">
    <source>
        <dbReference type="ARBA" id="ARBA00022737"/>
    </source>
</evidence>
<dbReference type="PROSITE" id="PS51375">
    <property type="entry name" value="PPR"/>
    <property type="match status" value="1"/>
</dbReference>
<dbReference type="FunFam" id="1.25.40.10:FF:001095">
    <property type="entry name" value="Pentatricopeptide repeat-containing protein At2g34400"/>
    <property type="match status" value="1"/>
</dbReference>
<evidence type="ECO:0000313" key="9">
    <source>
        <dbReference type="EMBL" id="OVA08656.1"/>
    </source>
</evidence>
<keyword evidence="2" id="KW-0805">Transcription regulation</keyword>
<dbReference type="PANTHER" id="PTHR31744:SF210">
    <property type="entry name" value="NAC DOMAIN-CONTAINING PROTEIN 86-LIKE"/>
    <property type="match status" value="1"/>
</dbReference>
<evidence type="ECO:0000259" key="8">
    <source>
        <dbReference type="PROSITE" id="PS51005"/>
    </source>
</evidence>
<gene>
    <name evidence="9" type="ORF">BVC80_5559g1</name>
</gene>
<evidence type="ECO:0000256" key="7">
    <source>
        <dbReference type="SAM" id="MobiDB-lite"/>
    </source>
</evidence>
<dbReference type="SUPFAM" id="SSF101941">
    <property type="entry name" value="NAC domain"/>
    <property type="match status" value="1"/>
</dbReference>
<dbReference type="GO" id="GO:0003677">
    <property type="term" value="F:DNA binding"/>
    <property type="evidence" value="ECO:0007669"/>
    <property type="project" value="UniProtKB-KW"/>
</dbReference>
<sequence>MSIIRRSSSSSSSSSSYLPSSPIKFLNHRHHHQTSFPSFLSIETLFKKCKTLRNLQQIHARIIQKGLEQDNFLISQFVCLCNSFSNITYAFSVFNRVSQPNLCLWNSIIKGHCEKSSLSNTISIFNRMKQSDKVPDTYTFPPLIKSCSKGLALREGKILHAKSIIKSDHEWFFFSPSGRKYPNGSQARRATEVGFWKATGKERGIKSGSNVIGTKRTLVFHLGRAPKGERTEWIMHEYCIKRNKTDGCQDPFVVCRIRRKLDDSVKNDSQNGESGSNANSSNTNTDLCAGAQVGLDIQHSQTSESGKDKAMDCSSKNQMTGLDSLSTDKPDESEINHEPMA</sequence>
<dbReference type="Pfam" id="PF13041">
    <property type="entry name" value="PPR_2"/>
    <property type="match status" value="1"/>
</dbReference>
<keyword evidence="1" id="KW-0677">Repeat</keyword>
<feature type="compositionally biased region" description="Basic and acidic residues" evidence="7">
    <location>
        <begin position="326"/>
        <end position="341"/>
    </location>
</feature>
<dbReference type="GO" id="GO:0006355">
    <property type="term" value="P:regulation of DNA-templated transcription"/>
    <property type="evidence" value="ECO:0007669"/>
    <property type="project" value="InterPro"/>
</dbReference>
<accession>A0A200QDU0</accession>
<dbReference type="PANTHER" id="PTHR31744">
    <property type="entry name" value="PROTEIN CUP-SHAPED COTYLEDON 2-RELATED"/>
    <property type="match status" value="1"/>
</dbReference>
<dbReference type="Gene3D" id="2.170.150.80">
    <property type="entry name" value="NAC domain"/>
    <property type="match status" value="1"/>
</dbReference>
<dbReference type="NCBIfam" id="TIGR00756">
    <property type="entry name" value="PPR"/>
    <property type="match status" value="1"/>
</dbReference>
<evidence type="ECO:0000256" key="4">
    <source>
        <dbReference type="ARBA" id="ARBA00023163"/>
    </source>
</evidence>
<evidence type="ECO:0000256" key="5">
    <source>
        <dbReference type="ARBA" id="ARBA00023242"/>
    </source>
</evidence>
<dbReference type="OrthoDB" id="1935348at2759"/>
<dbReference type="Pfam" id="PF02365">
    <property type="entry name" value="NAM"/>
    <property type="match status" value="1"/>
</dbReference>
<dbReference type="InParanoid" id="A0A200QDU0"/>
<protein>
    <submittedName>
        <fullName evidence="9">Pentatricopeptide repeat</fullName>
    </submittedName>
</protein>
<feature type="region of interest" description="Disordered" evidence="7">
    <location>
        <begin position="264"/>
        <end position="341"/>
    </location>
</feature>
<reference evidence="9 10" key="1">
    <citation type="journal article" date="2017" name="Mol. Plant">
        <title>The Genome of Medicinal Plant Macleaya cordata Provides New Insights into Benzylisoquinoline Alkaloids Metabolism.</title>
        <authorList>
            <person name="Liu X."/>
            <person name="Liu Y."/>
            <person name="Huang P."/>
            <person name="Ma Y."/>
            <person name="Qing Z."/>
            <person name="Tang Q."/>
            <person name="Cao H."/>
            <person name="Cheng P."/>
            <person name="Zheng Y."/>
            <person name="Yuan Z."/>
            <person name="Zhou Y."/>
            <person name="Liu J."/>
            <person name="Tang Z."/>
            <person name="Zhuo Y."/>
            <person name="Zhang Y."/>
            <person name="Yu L."/>
            <person name="Huang J."/>
            <person name="Yang P."/>
            <person name="Peng Q."/>
            <person name="Zhang J."/>
            <person name="Jiang W."/>
            <person name="Zhang Z."/>
            <person name="Lin K."/>
            <person name="Ro D.K."/>
            <person name="Chen X."/>
            <person name="Xiong X."/>
            <person name="Shang Y."/>
            <person name="Huang S."/>
            <person name="Zeng J."/>
        </authorList>
    </citation>
    <scope>NUCLEOTIDE SEQUENCE [LARGE SCALE GENOMIC DNA]</scope>
    <source>
        <strain evidence="10">cv. BLH2017</strain>
        <tissue evidence="9">Root</tissue>
    </source>
</reference>
<organism evidence="9 10">
    <name type="scientific">Macleaya cordata</name>
    <name type="common">Five-seeded plume-poppy</name>
    <name type="synonym">Bocconia cordata</name>
    <dbReference type="NCBI Taxonomy" id="56857"/>
    <lineage>
        <taxon>Eukaryota</taxon>
        <taxon>Viridiplantae</taxon>
        <taxon>Streptophyta</taxon>
        <taxon>Embryophyta</taxon>
        <taxon>Tracheophyta</taxon>
        <taxon>Spermatophyta</taxon>
        <taxon>Magnoliopsida</taxon>
        <taxon>Ranunculales</taxon>
        <taxon>Papaveraceae</taxon>
        <taxon>Papaveroideae</taxon>
        <taxon>Macleaya</taxon>
    </lineage>
</organism>
<keyword evidence="10" id="KW-1185">Reference proteome</keyword>